<dbReference type="PROSITE" id="PS50206">
    <property type="entry name" value="RHODANESE_3"/>
    <property type="match status" value="1"/>
</dbReference>
<gene>
    <name evidence="3" type="ORF">P280DRAFT_460966</name>
</gene>
<feature type="domain" description="Rhodanese" evidence="2">
    <location>
        <begin position="4"/>
        <end position="102"/>
    </location>
</feature>
<dbReference type="SUPFAM" id="SSF52821">
    <property type="entry name" value="Rhodanese/Cell cycle control phosphatase"/>
    <property type="match status" value="1"/>
</dbReference>
<dbReference type="InterPro" id="IPR001763">
    <property type="entry name" value="Rhodanese-like_dom"/>
</dbReference>
<dbReference type="AlphaFoldDB" id="A0A6A6RMR5"/>
<dbReference type="PANTHER" id="PTHR45431">
    <property type="entry name" value="RHODANESE-LIKE DOMAIN-CONTAINING PROTEIN 15, CHLOROPLASTIC"/>
    <property type="match status" value="1"/>
</dbReference>
<evidence type="ECO:0000256" key="1">
    <source>
        <dbReference type="SAM" id="MobiDB-lite"/>
    </source>
</evidence>
<dbReference type="Proteomes" id="UP000799753">
    <property type="component" value="Unassembled WGS sequence"/>
</dbReference>
<dbReference type="Gene3D" id="3.40.250.10">
    <property type="entry name" value="Rhodanese-like domain"/>
    <property type="match status" value="1"/>
</dbReference>
<dbReference type="InterPro" id="IPR036873">
    <property type="entry name" value="Rhodanese-like_dom_sf"/>
</dbReference>
<feature type="region of interest" description="Disordered" evidence="1">
    <location>
        <begin position="104"/>
        <end position="128"/>
    </location>
</feature>
<dbReference type="InterPro" id="IPR052367">
    <property type="entry name" value="Thiosulfate_ST/Rhodanese-like"/>
</dbReference>
<proteinExistence type="predicted"/>
<evidence type="ECO:0000313" key="3">
    <source>
        <dbReference type="EMBL" id="KAF2635853.1"/>
    </source>
</evidence>
<sequence>MPTPLSNQLLVDVRSPAEFSTGALANDLYTAVNIEYTVIDQLTDVYLARGVFVDKDDDITLYCRSGRRSNIALQTLRGMGYHNVRNIGGLEEAQALLQKEEADRAVGSAKEKPAIPEVNSSEKKGSRAKSFGALLEGLKELE</sequence>
<accession>A0A6A6RMR5</accession>
<organism evidence="3 4">
    <name type="scientific">Massarina eburnea CBS 473.64</name>
    <dbReference type="NCBI Taxonomy" id="1395130"/>
    <lineage>
        <taxon>Eukaryota</taxon>
        <taxon>Fungi</taxon>
        <taxon>Dikarya</taxon>
        <taxon>Ascomycota</taxon>
        <taxon>Pezizomycotina</taxon>
        <taxon>Dothideomycetes</taxon>
        <taxon>Pleosporomycetidae</taxon>
        <taxon>Pleosporales</taxon>
        <taxon>Massarineae</taxon>
        <taxon>Massarinaceae</taxon>
        <taxon>Massarina</taxon>
    </lineage>
</organism>
<dbReference type="EMBL" id="MU006802">
    <property type="protein sequence ID" value="KAF2635853.1"/>
    <property type="molecule type" value="Genomic_DNA"/>
</dbReference>
<dbReference type="PANTHER" id="PTHR45431:SF3">
    <property type="entry name" value="RHODANESE-LIKE DOMAIN-CONTAINING PROTEIN 15, CHLOROPLASTIC"/>
    <property type="match status" value="1"/>
</dbReference>
<keyword evidence="4" id="KW-1185">Reference proteome</keyword>
<name>A0A6A6RMR5_9PLEO</name>
<dbReference type="Pfam" id="PF00581">
    <property type="entry name" value="Rhodanese"/>
    <property type="match status" value="1"/>
</dbReference>
<reference evidence="3" key="1">
    <citation type="journal article" date="2020" name="Stud. Mycol.">
        <title>101 Dothideomycetes genomes: a test case for predicting lifestyles and emergence of pathogens.</title>
        <authorList>
            <person name="Haridas S."/>
            <person name="Albert R."/>
            <person name="Binder M."/>
            <person name="Bloem J."/>
            <person name="Labutti K."/>
            <person name="Salamov A."/>
            <person name="Andreopoulos B."/>
            <person name="Baker S."/>
            <person name="Barry K."/>
            <person name="Bills G."/>
            <person name="Bluhm B."/>
            <person name="Cannon C."/>
            <person name="Castanera R."/>
            <person name="Culley D."/>
            <person name="Daum C."/>
            <person name="Ezra D."/>
            <person name="Gonzalez J."/>
            <person name="Henrissat B."/>
            <person name="Kuo A."/>
            <person name="Liang C."/>
            <person name="Lipzen A."/>
            <person name="Lutzoni F."/>
            <person name="Magnuson J."/>
            <person name="Mondo S."/>
            <person name="Nolan M."/>
            <person name="Ohm R."/>
            <person name="Pangilinan J."/>
            <person name="Park H.-J."/>
            <person name="Ramirez L."/>
            <person name="Alfaro M."/>
            <person name="Sun H."/>
            <person name="Tritt A."/>
            <person name="Yoshinaga Y."/>
            <person name="Zwiers L.-H."/>
            <person name="Turgeon B."/>
            <person name="Goodwin S."/>
            <person name="Spatafora J."/>
            <person name="Crous P."/>
            <person name="Grigoriev I."/>
        </authorList>
    </citation>
    <scope>NUCLEOTIDE SEQUENCE</scope>
    <source>
        <strain evidence="3">CBS 473.64</strain>
    </source>
</reference>
<evidence type="ECO:0000259" key="2">
    <source>
        <dbReference type="PROSITE" id="PS50206"/>
    </source>
</evidence>
<dbReference type="SMART" id="SM00450">
    <property type="entry name" value="RHOD"/>
    <property type="match status" value="1"/>
</dbReference>
<feature type="compositionally biased region" description="Basic and acidic residues" evidence="1">
    <location>
        <begin position="104"/>
        <end position="125"/>
    </location>
</feature>
<dbReference type="OrthoDB" id="361797at2759"/>
<dbReference type="CDD" id="cd00158">
    <property type="entry name" value="RHOD"/>
    <property type="match status" value="1"/>
</dbReference>
<protein>
    <recommendedName>
        <fullName evidence="2">Rhodanese domain-containing protein</fullName>
    </recommendedName>
</protein>
<evidence type="ECO:0000313" key="4">
    <source>
        <dbReference type="Proteomes" id="UP000799753"/>
    </source>
</evidence>